<dbReference type="RefSeq" id="WP_090446346.1">
    <property type="nucleotide sequence ID" value="NZ_FOHU01000021.1"/>
</dbReference>
<sequence>MDILKRVMVLLTIYIMVVTLNIITFAHLYHKHSIIVDSNTIPEDIVNSEVLPLRDAIYFSGVTYLTIGYGDIVAINTLGKYLSMLQGFSGVIINSIFTGMFLYYLVKRPMNILITNNIYIRYKESTERFYLSVRVGNKGRALVNVNRVLEVFVYENSIRKRRFHLAQEYYFFERLLYWDIDLHDETNKVLLDYIKAAVFQDENILFRISVIGTDVEAGELVFLSKYYSKHNIHFIKDYVSLYKWRGHQRTEINWKDFQKTRTLDHDHAEIFRNI</sequence>
<dbReference type="SUPFAM" id="SSF81324">
    <property type="entry name" value="Voltage-gated potassium channels"/>
    <property type="match status" value="1"/>
</dbReference>
<reference evidence="3 4" key="1">
    <citation type="submission" date="2016-10" db="EMBL/GenBank/DDBJ databases">
        <authorList>
            <person name="de Groot N.N."/>
        </authorList>
    </citation>
    <scope>NUCLEOTIDE SEQUENCE [LARGE SCALE GENOMIC DNA]</scope>
    <source>
        <strain evidence="3 4">DSM 18979</strain>
    </source>
</reference>
<evidence type="ECO:0000259" key="2">
    <source>
        <dbReference type="Pfam" id="PF07885"/>
    </source>
</evidence>
<name>A0A1I0GH95_9FIRM</name>
<gene>
    <name evidence="3" type="ORF">SAMN05660297_03209</name>
</gene>
<keyword evidence="1" id="KW-1133">Transmembrane helix</keyword>
<dbReference type="Pfam" id="PF07885">
    <property type="entry name" value="Ion_trans_2"/>
    <property type="match status" value="1"/>
</dbReference>
<feature type="domain" description="Potassium channel" evidence="2">
    <location>
        <begin position="21"/>
        <end position="105"/>
    </location>
</feature>
<evidence type="ECO:0000313" key="3">
    <source>
        <dbReference type="EMBL" id="SET70387.1"/>
    </source>
</evidence>
<dbReference type="Gene3D" id="1.10.287.70">
    <property type="match status" value="1"/>
</dbReference>
<feature type="transmembrane region" description="Helical" evidence="1">
    <location>
        <begin position="7"/>
        <end position="29"/>
    </location>
</feature>
<dbReference type="InterPro" id="IPR013099">
    <property type="entry name" value="K_chnl_dom"/>
</dbReference>
<organism evidence="3 4">
    <name type="scientific">Natronincola peptidivorans</name>
    <dbReference type="NCBI Taxonomy" id="426128"/>
    <lineage>
        <taxon>Bacteria</taxon>
        <taxon>Bacillati</taxon>
        <taxon>Bacillota</taxon>
        <taxon>Clostridia</taxon>
        <taxon>Peptostreptococcales</taxon>
        <taxon>Natronincolaceae</taxon>
        <taxon>Natronincola</taxon>
    </lineage>
</organism>
<keyword evidence="4" id="KW-1185">Reference proteome</keyword>
<dbReference type="Proteomes" id="UP000199568">
    <property type="component" value="Unassembled WGS sequence"/>
</dbReference>
<dbReference type="EMBL" id="FOHU01000021">
    <property type="protein sequence ID" value="SET70387.1"/>
    <property type="molecule type" value="Genomic_DNA"/>
</dbReference>
<protein>
    <submittedName>
        <fullName evidence="3">Ion channel</fullName>
    </submittedName>
</protein>
<evidence type="ECO:0000313" key="4">
    <source>
        <dbReference type="Proteomes" id="UP000199568"/>
    </source>
</evidence>
<dbReference type="OrthoDB" id="268207at2"/>
<keyword evidence="1" id="KW-0812">Transmembrane</keyword>
<dbReference type="AlphaFoldDB" id="A0A1I0GH95"/>
<proteinExistence type="predicted"/>
<keyword evidence="1" id="KW-0472">Membrane</keyword>
<accession>A0A1I0GH95</accession>
<feature type="transmembrane region" description="Helical" evidence="1">
    <location>
        <begin position="87"/>
        <end position="106"/>
    </location>
</feature>
<evidence type="ECO:0000256" key="1">
    <source>
        <dbReference type="SAM" id="Phobius"/>
    </source>
</evidence>